<organism evidence="2 3">
    <name type="scientific">Corynebacterium cystitidis DSM 20524</name>
    <dbReference type="NCBI Taxonomy" id="1121357"/>
    <lineage>
        <taxon>Bacteria</taxon>
        <taxon>Bacillati</taxon>
        <taxon>Actinomycetota</taxon>
        <taxon>Actinomycetes</taxon>
        <taxon>Mycobacteriales</taxon>
        <taxon>Corynebacteriaceae</taxon>
        <taxon>Corynebacterium</taxon>
    </lineage>
</organism>
<feature type="transmembrane region" description="Helical" evidence="1">
    <location>
        <begin position="7"/>
        <end position="26"/>
    </location>
</feature>
<proteinExistence type="predicted"/>
<evidence type="ECO:0000313" key="2">
    <source>
        <dbReference type="EMBL" id="SER92269.1"/>
    </source>
</evidence>
<gene>
    <name evidence="2" type="ORF">SAMN05661109_01318</name>
</gene>
<dbReference type="AlphaFoldDB" id="A0A1H9T689"/>
<accession>A0A1H9T689</accession>
<dbReference type="Proteomes" id="UP000198929">
    <property type="component" value="Unassembled WGS sequence"/>
</dbReference>
<keyword evidence="3" id="KW-1185">Reference proteome</keyword>
<dbReference type="EMBL" id="FOGQ01000005">
    <property type="protein sequence ID" value="SER92269.1"/>
    <property type="molecule type" value="Genomic_DNA"/>
</dbReference>
<evidence type="ECO:0000313" key="3">
    <source>
        <dbReference type="Proteomes" id="UP000198929"/>
    </source>
</evidence>
<keyword evidence="1" id="KW-0472">Membrane</keyword>
<name>A0A1H9T689_9CORY</name>
<sequence>MTKRIRGRIITGSIVILTALGVGYFVGKIEWVLQASIYAVAIWSITLILEWAIRKTRE</sequence>
<reference evidence="3" key="1">
    <citation type="submission" date="2016-10" db="EMBL/GenBank/DDBJ databases">
        <authorList>
            <person name="Varghese N."/>
            <person name="Submissions S."/>
        </authorList>
    </citation>
    <scope>NUCLEOTIDE SEQUENCE [LARGE SCALE GENOMIC DNA]</scope>
    <source>
        <strain evidence="3">DSM 20524</strain>
    </source>
</reference>
<keyword evidence="1" id="KW-0812">Transmembrane</keyword>
<keyword evidence="1" id="KW-1133">Transmembrane helix</keyword>
<evidence type="ECO:0000256" key="1">
    <source>
        <dbReference type="SAM" id="Phobius"/>
    </source>
</evidence>
<feature type="transmembrane region" description="Helical" evidence="1">
    <location>
        <begin position="32"/>
        <end position="53"/>
    </location>
</feature>
<protein>
    <submittedName>
        <fullName evidence="2">Uncharacterized protein</fullName>
    </submittedName>
</protein>